<dbReference type="GO" id="GO:0085020">
    <property type="term" value="P:protein K6-linked ubiquitination"/>
    <property type="evidence" value="ECO:0007669"/>
    <property type="project" value="TreeGrafter"/>
</dbReference>
<evidence type="ECO:0000313" key="5">
    <source>
        <dbReference type="EMBL" id="RUS79735.1"/>
    </source>
</evidence>
<keyword evidence="1" id="KW-0677">Repeat</keyword>
<feature type="repeat" description="ANK" evidence="3">
    <location>
        <begin position="164"/>
        <end position="196"/>
    </location>
</feature>
<dbReference type="EMBL" id="RQTK01000431">
    <property type="protein sequence ID" value="RUS79735.1"/>
    <property type="molecule type" value="Genomic_DNA"/>
</dbReference>
<reference evidence="5 6" key="1">
    <citation type="submission" date="2019-01" db="EMBL/GenBank/DDBJ databases">
        <title>A draft genome assembly of the solar-powered sea slug Elysia chlorotica.</title>
        <authorList>
            <person name="Cai H."/>
            <person name="Li Q."/>
            <person name="Fang X."/>
            <person name="Li J."/>
            <person name="Curtis N.E."/>
            <person name="Altenburger A."/>
            <person name="Shibata T."/>
            <person name="Feng M."/>
            <person name="Maeda T."/>
            <person name="Schwartz J.A."/>
            <person name="Shigenobu S."/>
            <person name="Lundholm N."/>
            <person name="Nishiyama T."/>
            <person name="Yang H."/>
            <person name="Hasebe M."/>
            <person name="Li S."/>
            <person name="Pierce S.K."/>
            <person name="Wang J."/>
        </authorList>
    </citation>
    <scope>NUCLEOTIDE SEQUENCE [LARGE SCALE GENOMIC DNA]</scope>
    <source>
        <strain evidence="5">EC2010</strain>
        <tissue evidence="5">Whole organism of an adult</tissue>
    </source>
</reference>
<accession>A0A3S0ZKC8</accession>
<evidence type="ECO:0000256" key="3">
    <source>
        <dbReference type="PROSITE-ProRule" id="PRU00023"/>
    </source>
</evidence>
<dbReference type="SMART" id="SM00248">
    <property type="entry name" value="ANK"/>
    <property type="match status" value="5"/>
</dbReference>
<dbReference type="PANTHER" id="PTHR24171:SF8">
    <property type="entry name" value="BRCA1-ASSOCIATED RING DOMAIN PROTEIN 1"/>
    <property type="match status" value="1"/>
</dbReference>
<dbReference type="Proteomes" id="UP000271974">
    <property type="component" value="Unassembled WGS sequence"/>
</dbReference>
<evidence type="ECO:0000313" key="6">
    <source>
        <dbReference type="Proteomes" id="UP000271974"/>
    </source>
</evidence>
<dbReference type="AlphaFoldDB" id="A0A3S0ZKC8"/>
<feature type="repeat" description="ANK" evidence="3">
    <location>
        <begin position="131"/>
        <end position="163"/>
    </location>
</feature>
<gene>
    <name evidence="5" type="ORF">EGW08_012508</name>
</gene>
<proteinExistence type="predicted"/>
<dbReference type="STRING" id="188477.A0A3S0ZKC8"/>
<dbReference type="Pfam" id="PF13637">
    <property type="entry name" value="Ank_4"/>
    <property type="match status" value="1"/>
</dbReference>
<dbReference type="OrthoDB" id="1577640at2759"/>
<evidence type="ECO:0000256" key="4">
    <source>
        <dbReference type="SAM" id="MobiDB-lite"/>
    </source>
</evidence>
<dbReference type="SUPFAM" id="SSF48403">
    <property type="entry name" value="Ankyrin repeat"/>
    <property type="match status" value="1"/>
</dbReference>
<dbReference type="PROSITE" id="PS50297">
    <property type="entry name" value="ANK_REP_REGION"/>
    <property type="match status" value="3"/>
</dbReference>
<dbReference type="Gene3D" id="1.25.40.20">
    <property type="entry name" value="Ankyrin repeat-containing domain"/>
    <property type="match status" value="1"/>
</dbReference>
<sequence length="462" mass="50270">MGVSWSNTVLALQSWYQSHKPGSSQNKVFITQIGTAVEKDDVAALKELHEEAINTGYGGLAYIQCNPPITLQAASHGHVAVLRYLLELDVDVDARDTCGMTALHIACKHGHQDCLELLLCKSRDIDKRDIWGRTPLIKALVYRNLDAAKVLLKAGANPNAVDNYGMTPLTTVINYNLIDMVRLLVHHGADINLISCFQHQCLGPPLYKAINNQNLALVQELLHLGATTQPCQSHVSPLAFSGLPSVGGLGTWPHLGLANFPLHSSLGHSLQHENAVIMAMSELVKRGDEQLTPVSLDIFMQVLAAHGTPLGPTHEVLARVLLSSRNDSLLHIPRGEENAEEQNLRSLSSDMMSMLLLKLHLCSASCHSPENLEAIIGQSGSTPSRARSPASASTSQAERGDAKPTLKRKAVSLHTQARRMVRKVMMASGHNVTWAAQRLACPPALKTLVLLKDVDRAFPKKK</sequence>
<keyword evidence="6" id="KW-1185">Reference proteome</keyword>
<evidence type="ECO:0000256" key="1">
    <source>
        <dbReference type="ARBA" id="ARBA00022737"/>
    </source>
</evidence>
<name>A0A3S0ZKC8_ELYCH</name>
<evidence type="ECO:0000256" key="2">
    <source>
        <dbReference type="ARBA" id="ARBA00023043"/>
    </source>
</evidence>
<dbReference type="GO" id="GO:0031436">
    <property type="term" value="C:BRCA1-BARD1 complex"/>
    <property type="evidence" value="ECO:0007669"/>
    <property type="project" value="TreeGrafter"/>
</dbReference>
<dbReference type="PRINTS" id="PR01415">
    <property type="entry name" value="ANKYRIN"/>
</dbReference>
<feature type="region of interest" description="Disordered" evidence="4">
    <location>
        <begin position="376"/>
        <end position="412"/>
    </location>
</feature>
<keyword evidence="2 3" id="KW-0040">ANK repeat</keyword>
<dbReference type="PROSITE" id="PS50088">
    <property type="entry name" value="ANK_REPEAT"/>
    <property type="match status" value="3"/>
</dbReference>
<protein>
    <submittedName>
        <fullName evidence="5">Uncharacterized protein</fullName>
    </submittedName>
</protein>
<dbReference type="GO" id="GO:0070531">
    <property type="term" value="C:BRCA1-A complex"/>
    <property type="evidence" value="ECO:0007669"/>
    <property type="project" value="TreeGrafter"/>
</dbReference>
<dbReference type="Pfam" id="PF12796">
    <property type="entry name" value="Ank_2"/>
    <property type="match status" value="1"/>
</dbReference>
<dbReference type="GO" id="GO:0004842">
    <property type="term" value="F:ubiquitin-protein transferase activity"/>
    <property type="evidence" value="ECO:0007669"/>
    <property type="project" value="TreeGrafter"/>
</dbReference>
<feature type="compositionally biased region" description="Low complexity" evidence="4">
    <location>
        <begin position="381"/>
        <end position="395"/>
    </location>
</feature>
<feature type="repeat" description="ANK" evidence="3">
    <location>
        <begin position="98"/>
        <end position="130"/>
    </location>
</feature>
<dbReference type="InterPro" id="IPR036770">
    <property type="entry name" value="Ankyrin_rpt-contain_sf"/>
</dbReference>
<dbReference type="InterPro" id="IPR002110">
    <property type="entry name" value="Ankyrin_rpt"/>
</dbReference>
<dbReference type="PANTHER" id="PTHR24171">
    <property type="entry name" value="ANKYRIN REPEAT DOMAIN-CONTAINING PROTEIN 39-RELATED"/>
    <property type="match status" value="1"/>
</dbReference>
<comment type="caution">
    <text evidence="5">The sequence shown here is derived from an EMBL/GenBank/DDBJ whole genome shotgun (WGS) entry which is preliminary data.</text>
</comment>
<organism evidence="5 6">
    <name type="scientific">Elysia chlorotica</name>
    <name type="common">Eastern emerald elysia</name>
    <name type="synonym">Sea slug</name>
    <dbReference type="NCBI Taxonomy" id="188477"/>
    <lineage>
        <taxon>Eukaryota</taxon>
        <taxon>Metazoa</taxon>
        <taxon>Spiralia</taxon>
        <taxon>Lophotrochozoa</taxon>
        <taxon>Mollusca</taxon>
        <taxon>Gastropoda</taxon>
        <taxon>Heterobranchia</taxon>
        <taxon>Euthyneura</taxon>
        <taxon>Panpulmonata</taxon>
        <taxon>Sacoglossa</taxon>
        <taxon>Placobranchoidea</taxon>
        <taxon>Plakobranchidae</taxon>
        <taxon>Elysia</taxon>
    </lineage>
</organism>